<comment type="similarity">
    <text evidence="1 5 9">Belongs to the Glu/Leu/Phe/Val dehydrogenases family.</text>
</comment>
<evidence type="ECO:0000256" key="9">
    <source>
        <dbReference type="RuleBase" id="RU004417"/>
    </source>
</evidence>
<dbReference type="PIRSF" id="PIRSF000185">
    <property type="entry name" value="Glu_DH"/>
    <property type="match status" value="1"/>
</dbReference>
<dbReference type="Pfam" id="PF00208">
    <property type="entry name" value="ELFV_dehydrog"/>
    <property type="match status" value="1"/>
</dbReference>
<evidence type="ECO:0000256" key="8">
    <source>
        <dbReference type="PIRSR" id="PIRSR000185-3"/>
    </source>
</evidence>
<protein>
    <recommendedName>
        <fullName evidence="3 5">Glutamate dehydrogenase</fullName>
    </recommendedName>
</protein>
<sequence length="449" mass="49102">MGQASKQYIDGVLNRLNKQYPDMVEFQQATKEVLRSLEKFVDKHPEVIEHNLFELLVEPERVVKFRVPWQDDAGKWHVNTGMRVQFNSALGPYKGGLRFDPSVNESIIKFLGFEQIFKNSLTGLPIGGGKGGSNFNPKGKSDAEIMRFCQSFMTELSKHIGPNTDVPAGDIGVGGREIGYLFGQYKRLQQYDSGTLTGKPLEMWGSYARTEATGYGLVYFLQNAVEDRGDSLDGKTIVVSGSGNVAQYAMKKAKDLGARVLACSDRGGYIRDESGIDEELVIAIKERGGSLAEYIEEHSSATYHTDESVWTIDASYDIALPCATQNEIDGSLAKNLVKAGVTYVMEGANMPVNDEGLEVLAEQEILYGPGKAANAGGVAVSALEMAQNAQRLQWDFDEVDQRLQDIMATIYQKCSETAEEYGEPGNLSLGANIAGAEKVLKAMEAQGLV</sequence>
<evidence type="ECO:0000256" key="7">
    <source>
        <dbReference type="PIRSR" id="PIRSR000185-2"/>
    </source>
</evidence>
<evidence type="ECO:0000256" key="1">
    <source>
        <dbReference type="ARBA" id="ARBA00006382"/>
    </source>
</evidence>
<gene>
    <name evidence="11" type="ORF">B8A44_05280</name>
</gene>
<feature type="binding site" evidence="7">
    <location>
        <position position="118"/>
    </location>
    <ligand>
        <name>substrate</name>
    </ligand>
</feature>
<keyword evidence="7" id="KW-0520">NAD</keyword>
<dbReference type="InterPro" id="IPR036291">
    <property type="entry name" value="NAD(P)-bd_dom_sf"/>
</dbReference>
<reference evidence="11 12" key="1">
    <citation type="submission" date="2017-03" db="EMBL/GenBank/DDBJ databases">
        <title>wgs assembly of Dolosigranulum pigrum KPL CDC strains.</title>
        <authorList>
            <person name="Brugger S.D."/>
            <person name="Pettigrew M."/>
            <person name="Kong Y."/>
            <person name="Lemon K.P."/>
        </authorList>
    </citation>
    <scope>NUCLEOTIDE SEQUENCE [LARGE SCALE GENOMIC DNA]</scope>
    <source>
        <strain evidence="11 12">KPL1931_CDC4294-98</strain>
    </source>
</reference>
<dbReference type="Gene3D" id="3.40.50.10860">
    <property type="entry name" value="Leucine Dehydrogenase, chain A, domain 1"/>
    <property type="match status" value="1"/>
</dbReference>
<dbReference type="SMART" id="SM00839">
    <property type="entry name" value="ELFV_dehydrog"/>
    <property type="match status" value="1"/>
</dbReference>
<dbReference type="GO" id="GO:0005829">
    <property type="term" value="C:cytosol"/>
    <property type="evidence" value="ECO:0007669"/>
    <property type="project" value="TreeGrafter"/>
</dbReference>
<dbReference type="NCBIfam" id="NF006929">
    <property type="entry name" value="PRK09414.1"/>
    <property type="match status" value="1"/>
</dbReference>
<dbReference type="PRINTS" id="PR00082">
    <property type="entry name" value="GLFDHDRGNASE"/>
</dbReference>
<dbReference type="InterPro" id="IPR050724">
    <property type="entry name" value="Glu_Leu_Phe_Val_DH"/>
</dbReference>
<dbReference type="InterPro" id="IPR046346">
    <property type="entry name" value="Aminoacid_DH-like_N_sf"/>
</dbReference>
<organism evidence="11 12">
    <name type="scientific">Dolosigranulum pigrum</name>
    <dbReference type="NCBI Taxonomy" id="29394"/>
    <lineage>
        <taxon>Bacteria</taxon>
        <taxon>Bacillati</taxon>
        <taxon>Bacillota</taxon>
        <taxon>Bacilli</taxon>
        <taxon>Lactobacillales</taxon>
        <taxon>Carnobacteriaceae</taxon>
        <taxon>Dolosigranulum</taxon>
    </lineage>
</organism>
<feature type="site" description="Important for catalysis" evidence="8">
    <location>
        <position position="170"/>
    </location>
</feature>
<evidence type="ECO:0000313" key="12">
    <source>
        <dbReference type="Proteomes" id="UP000249099"/>
    </source>
</evidence>
<dbReference type="FunFam" id="3.40.50.720:FF:000030">
    <property type="entry name" value="Glutamate dehydrogenase"/>
    <property type="match status" value="1"/>
</dbReference>
<dbReference type="Gene3D" id="1.10.285.10">
    <property type="entry name" value="Glutamate Dehydrogenase, chain A, domain 3"/>
    <property type="match status" value="2"/>
</dbReference>
<evidence type="ECO:0000259" key="10">
    <source>
        <dbReference type="SMART" id="SM00839"/>
    </source>
</evidence>
<feature type="binding site" evidence="7">
    <location>
        <position position="213"/>
    </location>
    <ligand>
        <name>NAD(+)</name>
        <dbReference type="ChEBI" id="CHEBI:57540"/>
    </ligand>
</feature>
<feature type="active site" description="Proton donor" evidence="6">
    <location>
        <position position="130"/>
    </location>
</feature>
<dbReference type="Pfam" id="PF02812">
    <property type="entry name" value="ELFV_dehydrog_N"/>
    <property type="match status" value="1"/>
</dbReference>
<dbReference type="GO" id="GO:0006537">
    <property type="term" value="P:glutamate biosynthetic process"/>
    <property type="evidence" value="ECO:0007669"/>
    <property type="project" value="TreeGrafter"/>
</dbReference>
<feature type="domain" description="Glutamate/phenylalanine/leucine/valine/L-tryptophan dehydrogenase C-terminal" evidence="10">
    <location>
        <begin position="206"/>
        <end position="447"/>
    </location>
</feature>
<dbReference type="PROSITE" id="PS00074">
    <property type="entry name" value="GLFV_DEHYDROGENASE"/>
    <property type="match status" value="1"/>
</dbReference>
<dbReference type="AlphaFoldDB" id="A0A328KL70"/>
<comment type="caution">
    <text evidence="11">The sequence shown here is derived from an EMBL/GenBank/DDBJ whole genome shotgun (WGS) entry which is preliminary data.</text>
</comment>
<dbReference type="Gene3D" id="3.40.50.720">
    <property type="entry name" value="NAD(P)-binding Rossmann-like Domain"/>
    <property type="match status" value="1"/>
</dbReference>
<keyword evidence="7" id="KW-0547">Nucleotide-binding</keyword>
<accession>A0A328KL70</accession>
<feature type="binding site" evidence="7">
    <location>
        <position position="115"/>
    </location>
    <ligand>
        <name>substrate</name>
    </ligand>
</feature>
<evidence type="ECO:0000256" key="6">
    <source>
        <dbReference type="PIRSR" id="PIRSR000185-1"/>
    </source>
</evidence>
<feature type="binding site" evidence="7">
    <location>
        <position position="169"/>
    </location>
    <ligand>
        <name>substrate</name>
    </ligand>
</feature>
<dbReference type="PANTHER" id="PTHR43571">
    <property type="entry name" value="NADP-SPECIFIC GLUTAMATE DEHYDROGENASE 1-RELATED"/>
    <property type="match status" value="1"/>
</dbReference>
<dbReference type="SUPFAM" id="SSF53223">
    <property type="entry name" value="Aminoacid dehydrogenase-like, N-terminal domain"/>
    <property type="match status" value="1"/>
</dbReference>
<dbReference type="GO" id="GO:0000166">
    <property type="term" value="F:nucleotide binding"/>
    <property type="evidence" value="ECO:0007669"/>
    <property type="project" value="UniProtKB-KW"/>
</dbReference>
<dbReference type="RefSeq" id="WP_112790113.1">
    <property type="nucleotide sequence ID" value="NZ_NAQV01000015.1"/>
</dbReference>
<feature type="binding site" evidence="7">
    <location>
        <position position="381"/>
    </location>
    <ligand>
        <name>substrate</name>
    </ligand>
</feature>
<feature type="binding site" evidence="7">
    <location>
        <position position="94"/>
    </location>
    <ligand>
        <name>substrate</name>
    </ligand>
</feature>
<proteinExistence type="inferred from homology"/>
<evidence type="ECO:0000313" key="11">
    <source>
        <dbReference type="EMBL" id="RAN63536.1"/>
    </source>
</evidence>
<comment type="subunit">
    <text evidence="2">Homohexamer.</text>
</comment>
<dbReference type="PANTHER" id="PTHR43571:SF1">
    <property type="entry name" value="NADP-SPECIFIC GLUTAMATE DEHYDROGENASE 1-RELATED"/>
    <property type="match status" value="1"/>
</dbReference>
<evidence type="ECO:0000256" key="3">
    <source>
        <dbReference type="ARBA" id="ARBA00012896"/>
    </source>
</evidence>
<dbReference type="InterPro" id="IPR014362">
    <property type="entry name" value="Glu_DH"/>
</dbReference>
<name>A0A328KL70_9LACT</name>
<dbReference type="GO" id="GO:0004354">
    <property type="term" value="F:glutamate dehydrogenase (NADP+) activity"/>
    <property type="evidence" value="ECO:0007669"/>
    <property type="project" value="TreeGrafter"/>
</dbReference>
<evidence type="ECO:0000256" key="5">
    <source>
        <dbReference type="PIRNR" id="PIRNR000185"/>
    </source>
</evidence>
<dbReference type="SUPFAM" id="SSF51735">
    <property type="entry name" value="NAD(P)-binding Rossmann-fold domains"/>
    <property type="match status" value="1"/>
</dbReference>
<dbReference type="InterPro" id="IPR006096">
    <property type="entry name" value="Glu/Leu/Phe/Val/Trp_DH_C"/>
</dbReference>
<dbReference type="InterPro" id="IPR006097">
    <property type="entry name" value="Glu/Leu/Phe/Val/Trp_DH_dimer"/>
</dbReference>
<feature type="binding site" evidence="7">
    <location>
        <position position="244"/>
    </location>
    <ligand>
        <name>NAD(+)</name>
        <dbReference type="ChEBI" id="CHEBI:57540"/>
    </ligand>
</feature>
<dbReference type="EMBL" id="NAQV01000015">
    <property type="protein sequence ID" value="RAN63536.1"/>
    <property type="molecule type" value="Genomic_DNA"/>
</dbReference>
<dbReference type="InterPro" id="IPR006095">
    <property type="entry name" value="Glu/Leu/Phe/Val/Trp_DH"/>
</dbReference>
<dbReference type="FunFam" id="1.10.285.10:FF:000001">
    <property type="entry name" value="Glutamate dehydrogenase"/>
    <property type="match status" value="1"/>
</dbReference>
<dbReference type="Proteomes" id="UP000249099">
    <property type="component" value="Unassembled WGS sequence"/>
</dbReference>
<keyword evidence="4 5" id="KW-0560">Oxidoreductase</keyword>
<evidence type="ECO:0000256" key="2">
    <source>
        <dbReference type="ARBA" id="ARBA00011643"/>
    </source>
</evidence>
<dbReference type="InterPro" id="IPR033524">
    <property type="entry name" value="Glu/Leu/Phe/Val_DH_AS"/>
</dbReference>
<evidence type="ECO:0000256" key="4">
    <source>
        <dbReference type="ARBA" id="ARBA00023002"/>
    </source>
</evidence>
<dbReference type="FunFam" id="3.40.50.10860:FF:000002">
    <property type="entry name" value="Glutamate dehydrogenase"/>
    <property type="match status" value="1"/>
</dbReference>